<dbReference type="Gene3D" id="1.10.630.10">
    <property type="entry name" value="Cytochrome P450"/>
    <property type="match status" value="1"/>
</dbReference>
<accession>A0A835IG77</accession>
<keyword evidence="5" id="KW-0479">Metal-binding</keyword>
<proteinExistence type="predicted"/>
<dbReference type="SUPFAM" id="SSF48264">
    <property type="entry name" value="Cytochrome P450"/>
    <property type="match status" value="1"/>
</dbReference>
<evidence type="ECO:0008006" key="13">
    <source>
        <dbReference type="Google" id="ProtNLM"/>
    </source>
</evidence>
<keyword evidence="12" id="KW-1185">Reference proteome</keyword>
<gene>
    <name evidence="11" type="ORF">IFM89_027407</name>
</gene>
<name>A0A835IG77_9MAGN</name>
<keyword evidence="8" id="KW-0408">Iron</keyword>
<dbReference type="GO" id="GO:0044550">
    <property type="term" value="P:secondary metabolite biosynthetic process"/>
    <property type="evidence" value="ECO:0007669"/>
    <property type="project" value="UniProtKB-ARBA"/>
</dbReference>
<comment type="subcellular location">
    <subcellularLocation>
        <location evidence="2">Membrane</location>
    </subcellularLocation>
</comment>
<dbReference type="EMBL" id="JADFTS010000003">
    <property type="protein sequence ID" value="KAF9615977.1"/>
    <property type="molecule type" value="Genomic_DNA"/>
</dbReference>
<protein>
    <recommendedName>
        <fullName evidence="13">Cytochrome P450</fullName>
    </recommendedName>
</protein>
<evidence type="ECO:0000256" key="2">
    <source>
        <dbReference type="ARBA" id="ARBA00004370"/>
    </source>
</evidence>
<sequence>MDSVHQYVTTPVTVTLFVFLVTLSFLITWRSRSASKTNTCKEAPEAPHAWPIIGHLHLLGGSEVPAHKTLGSMADKYGPIFTIRIGVHRVLVVSNSAIAKECYTTNDKFLASRPPSTFSKIVGYNDAMFGLAQYGPYWVDLRKIIISELLSSRRLELLKHTRDFEIDTSIKELYKVWTKHDKTKAPLLVDMKQWFGDLTLNVILRMVVGKRYSASNSSGDETEARRCQKIMSDVFRLMGTFIIGDALPYLSWLDIQGYKKEMKNTAKELDLIFQGWLEERKRKRQSEEVNQEQVFMDILLSILEHTKISSEYDNDTINKATCLVALEQDPTSEALPHQ</sequence>
<evidence type="ECO:0000256" key="4">
    <source>
        <dbReference type="ARBA" id="ARBA00022692"/>
    </source>
</evidence>
<dbReference type="PANTHER" id="PTHR47947">
    <property type="entry name" value="CYTOCHROME P450 82C3-RELATED"/>
    <property type="match status" value="1"/>
</dbReference>
<evidence type="ECO:0000256" key="1">
    <source>
        <dbReference type="ARBA" id="ARBA00001971"/>
    </source>
</evidence>
<reference evidence="11 12" key="1">
    <citation type="submission" date="2020-10" db="EMBL/GenBank/DDBJ databases">
        <title>The Coptis chinensis genome and diversification of protoberbering-type alkaloids.</title>
        <authorList>
            <person name="Wang B."/>
            <person name="Shu S."/>
            <person name="Song C."/>
            <person name="Liu Y."/>
        </authorList>
    </citation>
    <scope>NUCLEOTIDE SEQUENCE [LARGE SCALE GENOMIC DNA]</scope>
    <source>
        <strain evidence="11">HL-2020</strain>
        <tissue evidence="11">Leaf</tissue>
    </source>
</reference>
<dbReference type="InterPro" id="IPR001128">
    <property type="entry name" value="Cyt_P450"/>
</dbReference>
<keyword evidence="3" id="KW-0349">Heme</keyword>
<keyword evidence="6 10" id="KW-1133">Transmembrane helix</keyword>
<dbReference type="AlphaFoldDB" id="A0A835IG77"/>
<dbReference type="Pfam" id="PF00067">
    <property type="entry name" value="p450"/>
    <property type="match status" value="1"/>
</dbReference>
<dbReference type="GO" id="GO:0020037">
    <property type="term" value="F:heme binding"/>
    <property type="evidence" value="ECO:0007669"/>
    <property type="project" value="InterPro"/>
</dbReference>
<evidence type="ECO:0000256" key="3">
    <source>
        <dbReference type="ARBA" id="ARBA00022617"/>
    </source>
</evidence>
<dbReference type="PRINTS" id="PR00463">
    <property type="entry name" value="EP450I"/>
</dbReference>
<evidence type="ECO:0000256" key="9">
    <source>
        <dbReference type="ARBA" id="ARBA00023136"/>
    </source>
</evidence>
<evidence type="ECO:0000256" key="6">
    <source>
        <dbReference type="ARBA" id="ARBA00022989"/>
    </source>
</evidence>
<evidence type="ECO:0000256" key="8">
    <source>
        <dbReference type="ARBA" id="ARBA00023004"/>
    </source>
</evidence>
<evidence type="ECO:0000313" key="12">
    <source>
        <dbReference type="Proteomes" id="UP000631114"/>
    </source>
</evidence>
<keyword evidence="9 10" id="KW-0472">Membrane</keyword>
<evidence type="ECO:0000256" key="5">
    <source>
        <dbReference type="ARBA" id="ARBA00022723"/>
    </source>
</evidence>
<comment type="caution">
    <text evidence="11">The sequence shown here is derived from an EMBL/GenBank/DDBJ whole genome shotgun (WGS) entry which is preliminary data.</text>
</comment>
<dbReference type="Proteomes" id="UP000631114">
    <property type="component" value="Unassembled WGS sequence"/>
</dbReference>
<keyword evidence="7" id="KW-0560">Oxidoreductase</keyword>
<dbReference type="PANTHER" id="PTHR47947:SF26">
    <property type="entry name" value="CYTOCHROME P450"/>
    <property type="match status" value="1"/>
</dbReference>
<dbReference type="GO" id="GO:0005506">
    <property type="term" value="F:iron ion binding"/>
    <property type="evidence" value="ECO:0007669"/>
    <property type="project" value="InterPro"/>
</dbReference>
<dbReference type="OrthoDB" id="2789670at2759"/>
<keyword evidence="4 10" id="KW-0812">Transmembrane</keyword>
<evidence type="ECO:0000313" key="11">
    <source>
        <dbReference type="EMBL" id="KAF9615977.1"/>
    </source>
</evidence>
<feature type="transmembrane region" description="Helical" evidence="10">
    <location>
        <begin position="12"/>
        <end position="29"/>
    </location>
</feature>
<dbReference type="GO" id="GO:0016705">
    <property type="term" value="F:oxidoreductase activity, acting on paired donors, with incorporation or reduction of molecular oxygen"/>
    <property type="evidence" value="ECO:0007669"/>
    <property type="project" value="InterPro"/>
</dbReference>
<dbReference type="GO" id="GO:0016020">
    <property type="term" value="C:membrane"/>
    <property type="evidence" value="ECO:0007669"/>
    <property type="project" value="UniProtKB-SubCell"/>
</dbReference>
<evidence type="ECO:0000256" key="10">
    <source>
        <dbReference type="SAM" id="Phobius"/>
    </source>
</evidence>
<dbReference type="InterPro" id="IPR050651">
    <property type="entry name" value="Plant_Cytochrome_P450_Monoox"/>
</dbReference>
<comment type="cofactor">
    <cofactor evidence="1">
        <name>heme</name>
        <dbReference type="ChEBI" id="CHEBI:30413"/>
    </cofactor>
</comment>
<organism evidence="11 12">
    <name type="scientific">Coptis chinensis</name>
    <dbReference type="NCBI Taxonomy" id="261450"/>
    <lineage>
        <taxon>Eukaryota</taxon>
        <taxon>Viridiplantae</taxon>
        <taxon>Streptophyta</taxon>
        <taxon>Embryophyta</taxon>
        <taxon>Tracheophyta</taxon>
        <taxon>Spermatophyta</taxon>
        <taxon>Magnoliopsida</taxon>
        <taxon>Ranunculales</taxon>
        <taxon>Ranunculaceae</taxon>
        <taxon>Coptidoideae</taxon>
        <taxon>Coptis</taxon>
    </lineage>
</organism>
<dbReference type="InterPro" id="IPR002401">
    <property type="entry name" value="Cyt_P450_E_grp-I"/>
</dbReference>
<dbReference type="GO" id="GO:0004497">
    <property type="term" value="F:monooxygenase activity"/>
    <property type="evidence" value="ECO:0007669"/>
    <property type="project" value="InterPro"/>
</dbReference>
<evidence type="ECO:0000256" key="7">
    <source>
        <dbReference type="ARBA" id="ARBA00023002"/>
    </source>
</evidence>
<dbReference type="InterPro" id="IPR036396">
    <property type="entry name" value="Cyt_P450_sf"/>
</dbReference>